<dbReference type="InterPro" id="IPR002893">
    <property type="entry name" value="Znf_MYND"/>
</dbReference>
<dbReference type="GO" id="GO:0008270">
    <property type="term" value="F:zinc ion binding"/>
    <property type="evidence" value="ECO:0007669"/>
    <property type="project" value="UniProtKB-KW"/>
</dbReference>
<evidence type="ECO:0000259" key="6">
    <source>
        <dbReference type="PROSITE" id="PS50865"/>
    </source>
</evidence>
<dbReference type="InterPro" id="IPR024119">
    <property type="entry name" value="TF_DEAF-1"/>
</dbReference>
<evidence type="ECO:0000256" key="4">
    <source>
        <dbReference type="PROSITE-ProRule" id="PRU00134"/>
    </source>
</evidence>
<name>A0A151GJZ3_DRECN</name>
<organism evidence="7 8">
    <name type="scientific">Drechmeria coniospora</name>
    <name type="common">Nematophagous fungus</name>
    <name type="synonym">Meria coniospora</name>
    <dbReference type="NCBI Taxonomy" id="98403"/>
    <lineage>
        <taxon>Eukaryota</taxon>
        <taxon>Fungi</taxon>
        <taxon>Dikarya</taxon>
        <taxon>Ascomycota</taxon>
        <taxon>Pezizomycotina</taxon>
        <taxon>Sordariomycetes</taxon>
        <taxon>Hypocreomycetidae</taxon>
        <taxon>Hypocreales</taxon>
        <taxon>Ophiocordycipitaceae</taxon>
        <taxon>Drechmeria</taxon>
    </lineage>
</organism>
<keyword evidence="1" id="KW-0479">Metal-binding</keyword>
<evidence type="ECO:0000256" key="2">
    <source>
        <dbReference type="ARBA" id="ARBA00022771"/>
    </source>
</evidence>
<feature type="domain" description="MYND-type" evidence="6">
    <location>
        <begin position="36"/>
        <end position="76"/>
    </location>
</feature>
<accession>A0A151GJZ3</accession>
<dbReference type="Proteomes" id="UP000076580">
    <property type="component" value="Chromosome 02"/>
</dbReference>
<dbReference type="PANTHER" id="PTHR10237">
    <property type="entry name" value="DEFORMED EPIDERMAL AUTOREGULATORY FACTOR 1 HOMOLOG SUPPRESSIN"/>
    <property type="match status" value="1"/>
</dbReference>
<gene>
    <name evidence="7" type="ORF">DCS_04417</name>
</gene>
<evidence type="ECO:0000256" key="3">
    <source>
        <dbReference type="ARBA" id="ARBA00022833"/>
    </source>
</evidence>
<keyword evidence="8" id="KW-1185">Reference proteome</keyword>
<dbReference type="InParanoid" id="A0A151GJZ3"/>
<evidence type="ECO:0000313" key="7">
    <source>
        <dbReference type="EMBL" id="KYK57408.1"/>
    </source>
</evidence>
<sequence length="276" mass="31136">MTGPSFEHLASLVTISDIVPLSLLHRLHLSASMNCCKACNKSPPSVNLKRCAKCSITWYCSRDCQKVDWKEHKKTCAKQRDARGVDDAPNTSNVKSPPKGLDRPIVMPFTHLENGTWLHDRPEMDVYRLLIDAYRMYVEDLYQIEQFQEEGSIYTGAPDGLSCFQRFLTRVESRPNLLPPWWNGEKRQACESLGMDASQWCDLRCAVEKSDIIDHYGDPRFPMQLRMFAELVNGRGPGGSNGTAMRKVMVAMEQGTSQFHASTIDATTGKVSKVRS</sequence>
<dbReference type="STRING" id="98403.A0A151GJZ3"/>
<dbReference type="PANTHER" id="PTHR10237:SF14">
    <property type="entry name" value="MYND-TYPE DOMAIN-CONTAINING PROTEIN"/>
    <property type="match status" value="1"/>
</dbReference>
<protein>
    <recommendedName>
        <fullName evidence="6">MYND-type domain-containing protein</fullName>
    </recommendedName>
</protein>
<dbReference type="GO" id="GO:0000981">
    <property type="term" value="F:DNA-binding transcription factor activity, RNA polymerase II-specific"/>
    <property type="evidence" value="ECO:0007669"/>
    <property type="project" value="TreeGrafter"/>
</dbReference>
<dbReference type="AlphaFoldDB" id="A0A151GJZ3"/>
<dbReference type="GeneID" id="63717060"/>
<keyword evidence="2 4" id="KW-0863">Zinc-finger</keyword>
<dbReference type="GO" id="GO:0005634">
    <property type="term" value="C:nucleus"/>
    <property type="evidence" value="ECO:0007669"/>
    <property type="project" value="TreeGrafter"/>
</dbReference>
<proteinExistence type="predicted"/>
<dbReference type="Pfam" id="PF01753">
    <property type="entry name" value="zf-MYND"/>
    <property type="match status" value="1"/>
</dbReference>
<feature type="region of interest" description="Disordered" evidence="5">
    <location>
        <begin position="80"/>
        <end position="99"/>
    </location>
</feature>
<dbReference type="RefSeq" id="XP_040656760.1">
    <property type="nucleotide sequence ID" value="XM_040801727.1"/>
</dbReference>
<dbReference type="EMBL" id="LAYC01000002">
    <property type="protein sequence ID" value="KYK57408.1"/>
    <property type="molecule type" value="Genomic_DNA"/>
</dbReference>
<dbReference type="SUPFAM" id="SSF144232">
    <property type="entry name" value="HIT/MYND zinc finger-like"/>
    <property type="match status" value="1"/>
</dbReference>
<evidence type="ECO:0000256" key="5">
    <source>
        <dbReference type="SAM" id="MobiDB-lite"/>
    </source>
</evidence>
<reference evidence="7 8" key="1">
    <citation type="journal article" date="2016" name="Sci. Rep.">
        <title>Insights into Adaptations to a Near-Obligate Nematode Endoparasitic Lifestyle from the Finished Genome of Drechmeria coniospora.</title>
        <authorList>
            <person name="Zhang L."/>
            <person name="Zhou Z."/>
            <person name="Guo Q."/>
            <person name="Fokkens L."/>
            <person name="Miskei M."/>
            <person name="Pocsi I."/>
            <person name="Zhang W."/>
            <person name="Chen M."/>
            <person name="Wang L."/>
            <person name="Sun Y."/>
            <person name="Donzelli B.G."/>
            <person name="Gibson D.M."/>
            <person name="Nelson D.R."/>
            <person name="Luo J.G."/>
            <person name="Rep M."/>
            <person name="Liu H."/>
            <person name="Yang S."/>
            <person name="Wang J."/>
            <person name="Krasnoff S.B."/>
            <person name="Xu Y."/>
            <person name="Molnar I."/>
            <person name="Lin M."/>
        </authorList>
    </citation>
    <scope>NUCLEOTIDE SEQUENCE [LARGE SCALE GENOMIC DNA]</scope>
    <source>
        <strain evidence="7 8">ARSEF 6962</strain>
    </source>
</reference>
<dbReference type="Gene3D" id="6.10.140.2220">
    <property type="match status" value="1"/>
</dbReference>
<evidence type="ECO:0000256" key="1">
    <source>
        <dbReference type="ARBA" id="ARBA00022723"/>
    </source>
</evidence>
<comment type="caution">
    <text evidence="7">The sequence shown here is derived from an EMBL/GenBank/DDBJ whole genome shotgun (WGS) entry which is preliminary data.</text>
</comment>
<evidence type="ECO:0000313" key="8">
    <source>
        <dbReference type="Proteomes" id="UP000076580"/>
    </source>
</evidence>
<dbReference type="PROSITE" id="PS50865">
    <property type="entry name" value="ZF_MYND_2"/>
    <property type="match status" value="1"/>
</dbReference>
<keyword evidence="3" id="KW-0862">Zinc</keyword>